<dbReference type="GO" id="GO:0046872">
    <property type="term" value="F:metal ion binding"/>
    <property type="evidence" value="ECO:0007669"/>
    <property type="project" value="UniProtKB-KW"/>
</dbReference>
<dbReference type="EMBL" id="JACHJV010000002">
    <property type="protein sequence ID" value="MBB4927642.1"/>
    <property type="molecule type" value="Genomic_DNA"/>
</dbReference>
<gene>
    <name evidence="5" type="ORF">FHR34_006737</name>
</gene>
<dbReference type="InterPro" id="IPR050231">
    <property type="entry name" value="Iron_ascorbate_oxido_reductase"/>
</dbReference>
<feature type="domain" description="Fe2OG dioxygenase" evidence="4">
    <location>
        <begin position="178"/>
        <end position="290"/>
    </location>
</feature>
<dbReference type="SUPFAM" id="SSF51197">
    <property type="entry name" value="Clavaminate synthase-like"/>
    <property type="match status" value="1"/>
</dbReference>
<sequence length="329" mass="36284">MRTEIPTVDLKEWQSHGPGRRDDETAAAVDTALRETGMFLLTGHDVPRASGEEFREAGLSFFRLPRETKLRYEIQGQYDNGWREVHRNVGIPDAAVNGADTAPDLHESIYVGPTHRTGDAHFDGLFYPANRWPEELPQLQAAADAYTAHMVRVAEQVNGLFADLLGLPRDFFNSRARKATWTQNVSWYPSLSRLGQVGTGRMRNAPHTDLGTFTLLNRQPGKGGLEVWNEVDGWFPPAYPQDSDTLIVILGDLMELWTDGRWRALRHRVPAPGADAAEDEQVSLVFFFEADPQALIEPLAAPVGGGRGLEPAVAGESILGKLGVPLTPA</sequence>
<keyword evidence="6" id="KW-1185">Reference proteome</keyword>
<dbReference type="PROSITE" id="PS51471">
    <property type="entry name" value="FE2OG_OXY"/>
    <property type="match status" value="1"/>
</dbReference>
<keyword evidence="3" id="KW-0408">Iron</keyword>
<dbReference type="InterPro" id="IPR044861">
    <property type="entry name" value="IPNS-like_FE2OG_OXY"/>
</dbReference>
<proteinExistence type="inferred from homology"/>
<evidence type="ECO:0000256" key="1">
    <source>
        <dbReference type="ARBA" id="ARBA00004792"/>
    </source>
</evidence>
<protein>
    <submittedName>
        <fullName evidence="5">Isopenicillin N synthase-like dioxygenase</fullName>
    </submittedName>
</protein>
<dbReference type="PANTHER" id="PTHR47990">
    <property type="entry name" value="2-OXOGLUTARATE (2OG) AND FE(II)-DEPENDENT OXYGENASE SUPERFAMILY PROTEIN-RELATED"/>
    <property type="match status" value="1"/>
</dbReference>
<comment type="caution">
    <text evidence="5">The sequence shown here is derived from an EMBL/GenBank/DDBJ whole genome shotgun (WGS) entry which is preliminary data.</text>
</comment>
<evidence type="ECO:0000256" key="3">
    <source>
        <dbReference type="RuleBase" id="RU003682"/>
    </source>
</evidence>
<keyword evidence="3" id="KW-0560">Oxidoreductase</keyword>
<organism evidence="5 6">
    <name type="scientific">Kitasatospora kifunensis</name>
    <name type="common">Streptomyces kifunensis</name>
    <dbReference type="NCBI Taxonomy" id="58351"/>
    <lineage>
        <taxon>Bacteria</taxon>
        <taxon>Bacillati</taxon>
        <taxon>Actinomycetota</taxon>
        <taxon>Actinomycetes</taxon>
        <taxon>Kitasatosporales</taxon>
        <taxon>Streptomycetaceae</taxon>
        <taxon>Kitasatospora</taxon>
    </lineage>
</organism>
<comment type="similarity">
    <text evidence="3">Belongs to the iron/ascorbate-dependent oxidoreductase family.</text>
</comment>
<dbReference type="Pfam" id="PF03171">
    <property type="entry name" value="2OG-FeII_Oxy"/>
    <property type="match status" value="1"/>
</dbReference>
<dbReference type="Pfam" id="PF14226">
    <property type="entry name" value="DIOX_N"/>
    <property type="match status" value="1"/>
</dbReference>
<dbReference type="RefSeq" id="WP_184944189.1">
    <property type="nucleotide sequence ID" value="NZ_JACHJV010000002.1"/>
</dbReference>
<evidence type="ECO:0000313" key="6">
    <source>
        <dbReference type="Proteomes" id="UP000540506"/>
    </source>
</evidence>
<dbReference type="InterPro" id="IPR005123">
    <property type="entry name" value="Oxoglu/Fe-dep_dioxygenase_dom"/>
</dbReference>
<comment type="pathway">
    <text evidence="1">Antibiotic biosynthesis.</text>
</comment>
<dbReference type="InterPro" id="IPR026992">
    <property type="entry name" value="DIOX_N"/>
</dbReference>
<reference evidence="5 6" key="1">
    <citation type="submission" date="2020-08" db="EMBL/GenBank/DDBJ databases">
        <title>Sequencing the genomes of 1000 actinobacteria strains.</title>
        <authorList>
            <person name="Klenk H.-P."/>
        </authorList>
    </citation>
    <scope>NUCLEOTIDE SEQUENCE [LARGE SCALE GENOMIC DNA]</scope>
    <source>
        <strain evidence="5 6">DSM 41654</strain>
    </source>
</reference>
<keyword evidence="5" id="KW-0223">Dioxygenase</keyword>
<keyword evidence="2" id="KW-0045">Antibiotic biosynthesis</keyword>
<dbReference type="Proteomes" id="UP000540506">
    <property type="component" value="Unassembled WGS sequence"/>
</dbReference>
<evidence type="ECO:0000313" key="5">
    <source>
        <dbReference type="EMBL" id="MBB4927642.1"/>
    </source>
</evidence>
<dbReference type="InterPro" id="IPR027443">
    <property type="entry name" value="IPNS-like_sf"/>
</dbReference>
<keyword evidence="3" id="KW-0479">Metal-binding</keyword>
<dbReference type="Gene3D" id="2.60.120.330">
    <property type="entry name" value="B-lactam Antibiotic, Isopenicillin N Synthase, Chain"/>
    <property type="match status" value="1"/>
</dbReference>
<dbReference type="GO" id="GO:0017000">
    <property type="term" value="P:antibiotic biosynthetic process"/>
    <property type="evidence" value="ECO:0007669"/>
    <property type="project" value="UniProtKB-KW"/>
</dbReference>
<accession>A0A7W7VYF9</accession>
<name>A0A7W7VYF9_KITKI</name>
<evidence type="ECO:0000256" key="2">
    <source>
        <dbReference type="ARBA" id="ARBA00023194"/>
    </source>
</evidence>
<dbReference type="AlphaFoldDB" id="A0A7W7VYF9"/>
<evidence type="ECO:0000259" key="4">
    <source>
        <dbReference type="PROSITE" id="PS51471"/>
    </source>
</evidence>
<dbReference type="GO" id="GO:0051213">
    <property type="term" value="F:dioxygenase activity"/>
    <property type="evidence" value="ECO:0007669"/>
    <property type="project" value="UniProtKB-KW"/>
</dbReference>